<gene>
    <name evidence="2" type="ORF">GCM10009104_00850</name>
</gene>
<dbReference type="RefSeq" id="WP_343800592.1">
    <property type="nucleotide sequence ID" value="NZ_BAAAET010000001.1"/>
</dbReference>
<evidence type="ECO:0000313" key="3">
    <source>
        <dbReference type="Proteomes" id="UP001499915"/>
    </source>
</evidence>
<evidence type="ECO:0000259" key="1">
    <source>
        <dbReference type="Pfam" id="PF00724"/>
    </source>
</evidence>
<feature type="domain" description="NADH:flavin oxidoreductase/NADH oxidase N-terminal" evidence="1">
    <location>
        <begin position="15"/>
        <end position="340"/>
    </location>
</feature>
<dbReference type="Proteomes" id="UP001499915">
    <property type="component" value="Unassembled WGS sequence"/>
</dbReference>
<proteinExistence type="predicted"/>
<evidence type="ECO:0000313" key="2">
    <source>
        <dbReference type="EMBL" id="GAA0680360.1"/>
    </source>
</evidence>
<sequence length="365" mass="39451">MQTAKQETLVGAEPLFSPVRIGAIELANRIVMAPMTRNRADADGTPNDLMVEHYAARAEAGLIVAEGTWPSVTGQAYCRQPGIQTAEQIAAWRKVTDAVHERGGKIVLQIMHSGRIGSHRIKPEGVETVAPSAIQAQGEVFTDAAGMQPYDMPRALTTEEVEAVVEEHRQAAINAREAGFDGVELHCTSGYLPMQFLCSGTNQRSDRYGGSLENRVRFAAECLQAMSDAIGADRVGFRINPGNTYNDTSDEDSAASHAGLLQAAARIGVAFVHIMRAPVAEIDAFALAREHFNGCLILNDSFEPESAAEALREGQGEAVSFARHFIANPDLVTRIRKGLALARFDRKTIYTPGPEGYTDYPVAAE</sequence>
<dbReference type="InterPro" id="IPR013785">
    <property type="entry name" value="Aldolase_TIM"/>
</dbReference>
<dbReference type="Gene3D" id="3.20.20.70">
    <property type="entry name" value="Aldolase class I"/>
    <property type="match status" value="1"/>
</dbReference>
<keyword evidence="3" id="KW-1185">Reference proteome</keyword>
<organism evidence="2 3">
    <name type="scientific">Marinobacterium maritimum</name>
    <dbReference type="NCBI Taxonomy" id="500162"/>
    <lineage>
        <taxon>Bacteria</taxon>
        <taxon>Pseudomonadati</taxon>
        <taxon>Pseudomonadota</taxon>
        <taxon>Gammaproteobacteria</taxon>
        <taxon>Oceanospirillales</taxon>
        <taxon>Oceanospirillaceae</taxon>
        <taxon>Marinobacterium</taxon>
    </lineage>
</organism>
<reference evidence="2 3" key="1">
    <citation type="journal article" date="2019" name="Int. J. Syst. Evol. Microbiol.">
        <title>The Global Catalogue of Microorganisms (GCM) 10K type strain sequencing project: providing services to taxonomists for standard genome sequencing and annotation.</title>
        <authorList>
            <consortium name="The Broad Institute Genomics Platform"/>
            <consortium name="The Broad Institute Genome Sequencing Center for Infectious Disease"/>
            <person name="Wu L."/>
            <person name="Ma J."/>
        </authorList>
    </citation>
    <scope>NUCLEOTIDE SEQUENCE [LARGE SCALE GENOMIC DNA]</scope>
    <source>
        <strain evidence="2 3">JCM 15134</strain>
    </source>
</reference>
<dbReference type="PANTHER" id="PTHR22893">
    <property type="entry name" value="NADH OXIDOREDUCTASE-RELATED"/>
    <property type="match status" value="1"/>
</dbReference>
<comment type="caution">
    <text evidence="2">The sequence shown here is derived from an EMBL/GenBank/DDBJ whole genome shotgun (WGS) entry which is preliminary data.</text>
</comment>
<name>A0ABN1I147_9GAMM</name>
<dbReference type="InterPro" id="IPR045247">
    <property type="entry name" value="Oye-like"/>
</dbReference>
<dbReference type="CDD" id="cd02933">
    <property type="entry name" value="OYE_like_FMN"/>
    <property type="match status" value="1"/>
</dbReference>
<dbReference type="Pfam" id="PF00724">
    <property type="entry name" value="Oxidored_FMN"/>
    <property type="match status" value="1"/>
</dbReference>
<accession>A0ABN1I147</accession>
<dbReference type="SUPFAM" id="SSF51395">
    <property type="entry name" value="FMN-linked oxidoreductases"/>
    <property type="match status" value="1"/>
</dbReference>
<protein>
    <submittedName>
        <fullName evidence="2">Alkene reductase</fullName>
    </submittedName>
</protein>
<dbReference type="InterPro" id="IPR001155">
    <property type="entry name" value="OxRdtase_FMN_N"/>
</dbReference>
<dbReference type="PANTHER" id="PTHR22893:SF91">
    <property type="entry name" value="NADPH DEHYDROGENASE 2-RELATED"/>
    <property type="match status" value="1"/>
</dbReference>
<dbReference type="EMBL" id="BAAAET010000001">
    <property type="protein sequence ID" value="GAA0680360.1"/>
    <property type="molecule type" value="Genomic_DNA"/>
</dbReference>